<dbReference type="AlphaFoldDB" id="A0A915L5L3"/>
<keyword evidence="1" id="KW-1185">Reference proteome</keyword>
<sequence length="65" mass="6792">MRNAAVWLEFSCSSNSKTVLKGFLGGVGAVPPLVNVGVGVTMLSPGRDGQTCLNIGQCPYTCFEI</sequence>
<evidence type="ECO:0000313" key="1">
    <source>
        <dbReference type="Proteomes" id="UP000887565"/>
    </source>
</evidence>
<reference evidence="2" key="1">
    <citation type="submission" date="2022-11" db="UniProtKB">
        <authorList>
            <consortium name="WormBaseParasite"/>
        </authorList>
    </citation>
    <scope>IDENTIFICATION</scope>
</reference>
<dbReference type="Proteomes" id="UP000887565">
    <property type="component" value="Unplaced"/>
</dbReference>
<evidence type="ECO:0000313" key="2">
    <source>
        <dbReference type="WBParaSite" id="nRc.2.0.1.t45070-RA"/>
    </source>
</evidence>
<accession>A0A915L5L3</accession>
<dbReference type="WBParaSite" id="nRc.2.0.1.t45070-RA">
    <property type="protein sequence ID" value="nRc.2.0.1.t45070-RA"/>
    <property type="gene ID" value="nRc.2.0.1.g45070"/>
</dbReference>
<name>A0A915L5L3_ROMCU</name>
<proteinExistence type="predicted"/>
<protein>
    <submittedName>
        <fullName evidence="2">Uncharacterized protein</fullName>
    </submittedName>
</protein>
<organism evidence="1 2">
    <name type="scientific">Romanomermis culicivorax</name>
    <name type="common">Nematode worm</name>
    <dbReference type="NCBI Taxonomy" id="13658"/>
    <lineage>
        <taxon>Eukaryota</taxon>
        <taxon>Metazoa</taxon>
        <taxon>Ecdysozoa</taxon>
        <taxon>Nematoda</taxon>
        <taxon>Enoplea</taxon>
        <taxon>Dorylaimia</taxon>
        <taxon>Mermithida</taxon>
        <taxon>Mermithoidea</taxon>
        <taxon>Mermithidae</taxon>
        <taxon>Romanomermis</taxon>
    </lineage>
</organism>